<comment type="similarity">
    <text evidence="1">Belongs to the leucine-binding protein family.</text>
</comment>
<evidence type="ECO:0000256" key="2">
    <source>
        <dbReference type="ARBA" id="ARBA00022729"/>
    </source>
</evidence>
<dbReference type="InterPro" id="IPR022478">
    <property type="entry name" value="ABC_transptr_sub-bd_PQQ"/>
</dbReference>
<feature type="domain" description="Leucine-binding protein" evidence="4">
    <location>
        <begin position="77"/>
        <end position="213"/>
    </location>
</feature>
<dbReference type="Pfam" id="PF13458">
    <property type="entry name" value="Peripla_BP_6"/>
    <property type="match status" value="1"/>
</dbReference>
<dbReference type="InterPro" id="IPR028082">
    <property type="entry name" value="Peripla_BP_I"/>
</dbReference>
<name>A0A1I3Y910_9RHOB</name>
<keyword evidence="3" id="KW-0029">Amino-acid transport</keyword>
<gene>
    <name evidence="5" type="ORF">SAMN04487991_4291</name>
</gene>
<dbReference type="AlphaFoldDB" id="A0A1I3Y910"/>
<evidence type="ECO:0000256" key="1">
    <source>
        <dbReference type="ARBA" id="ARBA00010062"/>
    </source>
</evidence>
<dbReference type="InterPro" id="IPR028081">
    <property type="entry name" value="Leu-bd"/>
</dbReference>
<proteinExistence type="inferred from homology"/>
<evidence type="ECO:0000259" key="4">
    <source>
        <dbReference type="Pfam" id="PF13458"/>
    </source>
</evidence>
<dbReference type="PANTHER" id="PTHR30483:SF6">
    <property type="entry name" value="PERIPLASMIC BINDING PROTEIN OF ABC TRANSPORTER FOR NATURAL AMINO ACIDS"/>
    <property type="match status" value="1"/>
</dbReference>
<dbReference type="SUPFAM" id="SSF53822">
    <property type="entry name" value="Periplasmic binding protein-like I"/>
    <property type="match status" value="1"/>
</dbReference>
<dbReference type="Gene3D" id="3.40.50.2300">
    <property type="match status" value="2"/>
</dbReference>
<dbReference type="Proteomes" id="UP000199630">
    <property type="component" value="Unassembled WGS sequence"/>
</dbReference>
<keyword evidence="3" id="KW-0813">Transport</keyword>
<organism evidence="5 6">
    <name type="scientific">Celeribacter neptunius</name>
    <dbReference type="NCBI Taxonomy" id="588602"/>
    <lineage>
        <taxon>Bacteria</taxon>
        <taxon>Pseudomonadati</taxon>
        <taxon>Pseudomonadota</taxon>
        <taxon>Alphaproteobacteria</taxon>
        <taxon>Rhodobacterales</taxon>
        <taxon>Roseobacteraceae</taxon>
        <taxon>Celeribacter</taxon>
    </lineage>
</organism>
<dbReference type="NCBIfam" id="TIGR03863">
    <property type="entry name" value="PQQ_ABC_bind"/>
    <property type="match status" value="1"/>
</dbReference>
<sequence>MPRFLATALPVALSMAMSWTLSLALSLALTTPAAALDVLAGVLRVDYPSLLPISRYDLRPGDLGFAGAILADEDNATTGQFLGHSYETVTRSATPETAEAALEALLQQGVRFVVVDARGPELLALSDRAAAAGALVFNARASDTALRDTECRGNLLHIAPSDAMKADAVAQFAIWKNWPEWMLVAGSNLTDQSLAEAYRRAARKFGAKITEERVFVDRGGARRTDSGHVLVQRQLPVFMQGAKAHDVVIAADASDYFAAYLPYHQWDPRPVMGSAGLRPVTMHGAHEAWGATQLQTRFEKLTRRVIQEEDYNVWLALRVLGEAVTRSASTDPEVIETYILSDAFELAAFKGQKVTFRNWNGQLRQPILLYDGRITVSVSPQDGFLHQVTALDTLGLDRPESNCTAFQGGSQ</sequence>
<dbReference type="GO" id="GO:0006865">
    <property type="term" value="P:amino acid transport"/>
    <property type="evidence" value="ECO:0007669"/>
    <property type="project" value="UniProtKB-KW"/>
</dbReference>
<dbReference type="InterPro" id="IPR051010">
    <property type="entry name" value="BCAA_transport"/>
</dbReference>
<accession>A0A1I3Y910</accession>
<dbReference type="EMBL" id="FORH01000014">
    <property type="protein sequence ID" value="SFK28305.1"/>
    <property type="molecule type" value="Genomic_DNA"/>
</dbReference>
<keyword evidence="2" id="KW-0732">Signal</keyword>
<reference evidence="6" key="1">
    <citation type="submission" date="2016-10" db="EMBL/GenBank/DDBJ databases">
        <authorList>
            <person name="Varghese N."/>
            <person name="Submissions S."/>
        </authorList>
    </citation>
    <scope>NUCLEOTIDE SEQUENCE [LARGE SCALE GENOMIC DNA]</scope>
    <source>
        <strain evidence="6">DSM 26471</strain>
    </source>
</reference>
<evidence type="ECO:0000313" key="5">
    <source>
        <dbReference type="EMBL" id="SFK28305.1"/>
    </source>
</evidence>
<evidence type="ECO:0000313" key="6">
    <source>
        <dbReference type="Proteomes" id="UP000199630"/>
    </source>
</evidence>
<keyword evidence="6" id="KW-1185">Reference proteome</keyword>
<dbReference type="STRING" id="588602.SAMN04487991_4291"/>
<dbReference type="PANTHER" id="PTHR30483">
    <property type="entry name" value="LEUCINE-SPECIFIC-BINDING PROTEIN"/>
    <property type="match status" value="1"/>
</dbReference>
<dbReference type="CDD" id="cd06268">
    <property type="entry name" value="PBP1_ABC_transporter_LIVBP-like"/>
    <property type="match status" value="1"/>
</dbReference>
<evidence type="ECO:0000256" key="3">
    <source>
        <dbReference type="ARBA" id="ARBA00022970"/>
    </source>
</evidence>
<protein>
    <submittedName>
        <fullName evidence="5">Amino acid/amide ABC transporter substrate-binding protein, HAAT family (TC 3.A.1.4.-)</fullName>
    </submittedName>
</protein>